<evidence type="ECO:0000256" key="1">
    <source>
        <dbReference type="ARBA" id="ARBA00022837"/>
    </source>
</evidence>
<reference evidence="5 6" key="1">
    <citation type="submission" date="2020-06" db="EMBL/GenBank/DDBJ databases">
        <authorList>
            <person name="Li R."/>
            <person name="Bekaert M."/>
        </authorList>
    </citation>
    <scope>NUCLEOTIDE SEQUENCE [LARGE SCALE GENOMIC DNA]</scope>
    <source>
        <strain evidence="6">wild</strain>
    </source>
</reference>
<evidence type="ECO:0000256" key="2">
    <source>
        <dbReference type="SAM" id="MobiDB-lite"/>
    </source>
</evidence>
<evidence type="ECO:0000259" key="4">
    <source>
        <dbReference type="PROSITE" id="PS50222"/>
    </source>
</evidence>
<dbReference type="InterPro" id="IPR011992">
    <property type="entry name" value="EF-hand-dom_pair"/>
</dbReference>
<keyword evidence="3" id="KW-1133">Transmembrane helix</keyword>
<keyword evidence="3" id="KW-0472">Membrane</keyword>
<dbReference type="SUPFAM" id="SSF47473">
    <property type="entry name" value="EF-hand"/>
    <property type="match status" value="1"/>
</dbReference>
<evidence type="ECO:0000313" key="5">
    <source>
        <dbReference type="EMBL" id="CAC5390987.1"/>
    </source>
</evidence>
<keyword evidence="6" id="KW-1185">Reference proteome</keyword>
<dbReference type="InterPro" id="IPR036514">
    <property type="entry name" value="SGNH_hydro_sf"/>
</dbReference>
<dbReference type="PROSITE" id="PS50222">
    <property type="entry name" value="EF_HAND_2"/>
    <property type="match status" value="1"/>
</dbReference>
<dbReference type="OrthoDB" id="6159491at2759"/>
<name>A0A6J8C8C1_MYTCO</name>
<organism evidence="5 6">
    <name type="scientific">Mytilus coruscus</name>
    <name type="common">Sea mussel</name>
    <dbReference type="NCBI Taxonomy" id="42192"/>
    <lineage>
        <taxon>Eukaryota</taxon>
        <taxon>Metazoa</taxon>
        <taxon>Spiralia</taxon>
        <taxon>Lophotrochozoa</taxon>
        <taxon>Mollusca</taxon>
        <taxon>Bivalvia</taxon>
        <taxon>Autobranchia</taxon>
        <taxon>Pteriomorphia</taxon>
        <taxon>Mytilida</taxon>
        <taxon>Mytiloidea</taxon>
        <taxon>Mytilidae</taxon>
        <taxon>Mytilinae</taxon>
        <taxon>Mytilus</taxon>
    </lineage>
</organism>
<dbReference type="PROSITE" id="PS00018">
    <property type="entry name" value="EF_HAND_1"/>
    <property type="match status" value="1"/>
</dbReference>
<feature type="compositionally biased region" description="Acidic residues" evidence="2">
    <location>
        <begin position="332"/>
        <end position="341"/>
    </location>
</feature>
<dbReference type="InterPro" id="IPR002048">
    <property type="entry name" value="EF_hand_dom"/>
</dbReference>
<dbReference type="Proteomes" id="UP000507470">
    <property type="component" value="Unassembled WGS sequence"/>
</dbReference>
<dbReference type="AlphaFoldDB" id="A0A6J8C8C1"/>
<evidence type="ECO:0000256" key="3">
    <source>
        <dbReference type="SAM" id="Phobius"/>
    </source>
</evidence>
<proteinExistence type="predicted"/>
<dbReference type="EMBL" id="CACVKT020004647">
    <property type="protein sequence ID" value="CAC5390987.1"/>
    <property type="molecule type" value="Genomic_DNA"/>
</dbReference>
<dbReference type="InterPro" id="IPR018247">
    <property type="entry name" value="EF_Hand_1_Ca_BS"/>
</dbReference>
<accession>A0A6J8C8C1</accession>
<feature type="region of interest" description="Disordered" evidence="2">
    <location>
        <begin position="322"/>
        <end position="378"/>
    </location>
</feature>
<feature type="compositionally biased region" description="Acidic residues" evidence="2">
    <location>
        <begin position="349"/>
        <end position="360"/>
    </location>
</feature>
<keyword evidence="1" id="KW-0106">Calcium</keyword>
<dbReference type="GO" id="GO:0005509">
    <property type="term" value="F:calcium ion binding"/>
    <property type="evidence" value="ECO:0007669"/>
    <property type="project" value="InterPro"/>
</dbReference>
<feature type="compositionally biased region" description="Basic and acidic residues" evidence="2">
    <location>
        <begin position="369"/>
        <end position="378"/>
    </location>
</feature>
<gene>
    <name evidence="5" type="ORF">MCOR_26030</name>
</gene>
<protein>
    <recommendedName>
        <fullName evidence="4">EF-hand domain-containing protein</fullName>
    </recommendedName>
</protein>
<keyword evidence="3" id="KW-0812">Transmembrane</keyword>
<evidence type="ECO:0000313" key="6">
    <source>
        <dbReference type="Proteomes" id="UP000507470"/>
    </source>
</evidence>
<feature type="domain" description="EF-hand" evidence="4">
    <location>
        <begin position="424"/>
        <end position="459"/>
    </location>
</feature>
<dbReference type="Gene3D" id="1.10.238.10">
    <property type="entry name" value="EF-hand"/>
    <property type="match status" value="1"/>
</dbReference>
<feature type="transmembrane region" description="Helical" evidence="3">
    <location>
        <begin position="12"/>
        <end position="35"/>
    </location>
</feature>
<dbReference type="SUPFAM" id="SSF52266">
    <property type="entry name" value="SGNH hydrolase"/>
    <property type="match status" value="1"/>
</dbReference>
<dbReference type="Gene3D" id="3.40.50.1110">
    <property type="entry name" value="SGNH hydrolase"/>
    <property type="match status" value="1"/>
</dbReference>
<dbReference type="Pfam" id="PF13202">
    <property type="entry name" value="EF-hand_5"/>
    <property type="match status" value="2"/>
</dbReference>
<dbReference type="CDD" id="cd00229">
    <property type="entry name" value="SGNH_hydrolase"/>
    <property type="match status" value="1"/>
</dbReference>
<sequence length="479" mass="55511">MFCKGLNKTGLLRIFVIVEPCQVWVMGSFIVYWAARSIKRRPGGQNLGLQSKGYNFHWYGQRGMKWKNLLPSVEENLRCYPPPQILIIHLGSNDLYLIKGKKLIEQIRLDIMRLHVLLPNLSLVWSEILLRRYWHLAENQVAINSTRKRVNAAVRNIFREELNHGLVICHPNIKAQERDLFRHDGVHLSDVGNDVFLNNVQGALELFASSDRRMADFHGVNEILESEKKRLISQLKKDSITKDEIEFWTKTEKIHEDFYRQNYEDLYRRSEAATRKLFDEFEKESKSISELNFWEDIEHMRGEYHYPEKECFLRENIDEVKEDKTSNGQDDIGNELIDESSNDLNETGNEPDENGNESDENSQMQNKEALTKTKKQDFTQNAVDDHSITNAEFTKDWVVTYAIGNGKEAAKLFSKADVNEDGVINKDDLPFVFTYFDMDSDGHVSVNEFLTQWGQLKLEAGLETIDIHLDNNVTTPSSG</sequence>